<proteinExistence type="predicted"/>
<dbReference type="EMBL" id="VIAQ01000015">
    <property type="protein sequence ID" value="TQD25465.1"/>
    <property type="molecule type" value="Genomic_DNA"/>
</dbReference>
<keyword evidence="2 4" id="KW-0479">Metal-binding</keyword>
<organism evidence="6 7">
    <name type="scientific">Methanolobus vulcani</name>
    <dbReference type="NCBI Taxonomy" id="38026"/>
    <lineage>
        <taxon>Archaea</taxon>
        <taxon>Methanobacteriati</taxon>
        <taxon>Methanobacteriota</taxon>
        <taxon>Stenosarchaea group</taxon>
        <taxon>Methanomicrobia</taxon>
        <taxon>Methanosarcinales</taxon>
        <taxon>Methanosarcinaceae</taxon>
        <taxon>Methanolobus</taxon>
    </lineage>
</organism>
<reference evidence="6 7" key="1">
    <citation type="submission" date="2019-06" db="EMBL/GenBank/DDBJ databases">
        <title>Draft genome sequence of Methanolobus vulcani B1d.</title>
        <authorList>
            <person name="Creighbaum A.J."/>
            <person name="Ticak T."/>
            <person name="Hariraju D."/>
            <person name="Arivett B.A."/>
            <person name="Ferguson D.J.Jr."/>
        </authorList>
    </citation>
    <scope>NUCLEOTIDE SEQUENCE [LARGE SCALE GENOMIC DNA]</scope>
    <source>
        <strain evidence="6 7">B1d</strain>
    </source>
</reference>
<sequence>MPGYNQPGGMMGQGYYGEGGMMGSGYYSEDGMMDSGYVYPYGVDIKTNFSSNGEVIYYTGYNESGKKIDFSYGPNWLYVHGGSCVNCHGVDGKGGVPIMMAYTIPADITYEALTSGDEHADEHEEHPPYTDETIKIAIREGKEPSGEDLDYVMPRWDMSDADIDDLVEYLKML</sequence>
<evidence type="ECO:0000256" key="2">
    <source>
        <dbReference type="ARBA" id="ARBA00022723"/>
    </source>
</evidence>
<dbReference type="GO" id="GO:0020037">
    <property type="term" value="F:heme binding"/>
    <property type="evidence" value="ECO:0007669"/>
    <property type="project" value="InterPro"/>
</dbReference>
<dbReference type="GO" id="GO:0046872">
    <property type="term" value="F:metal ion binding"/>
    <property type="evidence" value="ECO:0007669"/>
    <property type="project" value="UniProtKB-KW"/>
</dbReference>
<evidence type="ECO:0000256" key="3">
    <source>
        <dbReference type="ARBA" id="ARBA00023004"/>
    </source>
</evidence>
<gene>
    <name evidence="6" type="ORF">FKV42_10090</name>
</gene>
<dbReference type="PROSITE" id="PS51007">
    <property type="entry name" value="CYTC"/>
    <property type="match status" value="1"/>
</dbReference>
<protein>
    <submittedName>
        <fullName evidence="6">Cytochrome c</fullName>
    </submittedName>
</protein>
<dbReference type="Pfam" id="PF00034">
    <property type="entry name" value="Cytochrom_C"/>
    <property type="match status" value="1"/>
</dbReference>
<dbReference type="AlphaFoldDB" id="A0A7Z8KNL8"/>
<evidence type="ECO:0000313" key="6">
    <source>
        <dbReference type="EMBL" id="TQD25465.1"/>
    </source>
</evidence>
<name>A0A7Z8KNL8_9EURY</name>
<keyword evidence="1 4" id="KW-0349">Heme</keyword>
<comment type="caution">
    <text evidence="6">The sequence shown here is derived from an EMBL/GenBank/DDBJ whole genome shotgun (WGS) entry which is preliminary data.</text>
</comment>
<dbReference type="InterPro" id="IPR009056">
    <property type="entry name" value="Cyt_c-like_dom"/>
</dbReference>
<dbReference type="Gene3D" id="1.10.760.10">
    <property type="entry name" value="Cytochrome c-like domain"/>
    <property type="match status" value="1"/>
</dbReference>
<dbReference type="Proteomes" id="UP000319335">
    <property type="component" value="Unassembled WGS sequence"/>
</dbReference>
<evidence type="ECO:0000256" key="4">
    <source>
        <dbReference type="PROSITE-ProRule" id="PRU00433"/>
    </source>
</evidence>
<evidence type="ECO:0000259" key="5">
    <source>
        <dbReference type="PROSITE" id="PS51007"/>
    </source>
</evidence>
<dbReference type="SUPFAM" id="SSF46626">
    <property type="entry name" value="Cytochrome c"/>
    <property type="match status" value="1"/>
</dbReference>
<dbReference type="OrthoDB" id="142128at2157"/>
<dbReference type="InterPro" id="IPR036909">
    <property type="entry name" value="Cyt_c-like_dom_sf"/>
</dbReference>
<accession>A0A7Z8KNL8</accession>
<feature type="domain" description="Cytochrome c" evidence="5">
    <location>
        <begin position="68"/>
        <end position="173"/>
    </location>
</feature>
<keyword evidence="3 4" id="KW-0408">Iron</keyword>
<evidence type="ECO:0000256" key="1">
    <source>
        <dbReference type="ARBA" id="ARBA00022617"/>
    </source>
</evidence>
<keyword evidence="7" id="KW-1185">Reference proteome</keyword>
<dbReference type="GO" id="GO:0009055">
    <property type="term" value="F:electron transfer activity"/>
    <property type="evidence" value="ECO:0007669"/>
    <property type="project" value="InterPro"/>
</dbReference>
<evidence type="ECO:0000313" key="7">
    <source>
        <dbReference type="Proteomes" id="UP000319335"/>
    </source>
</evidence>